<protein>
    <recommendedName>
        <fullName evidence="3">JmjC domain-containing protein</fullName>
    </recommendedName>
</protein>
<evidence type="ECO:0000256" key="1">
    <source>
        <dbReference type="SAM" id="MobiDB-lite"/>
    </source>
</evidence>
<evidence type="ECO:0000313" key="5">
    <source>
        <dbReference type="Proteomes" id="UP001530377"/>
    </source>
</evidence>
<dbReference type="InterPro" id="IPR003347">
    <property type="entry name" value="JmjC_dom"/>
</dbReference>
<dbReference type="PROSITE" id="PS51184">
    <property type="entry name" value="JMJC"/>
    <property type="match status" value="1"/>
</dbReference>
<dbReference type="PANTHER" id="PTHR12461:SF98">
    <property type="entry name" value="CUPIN-LIKE DOMAIN-CONTAINING PROTEIN"/>
    <property type="match status" value="1"/>
</dbReference>
<feature type="region of interest" description="Disordered" evidence="1">
    <location>
        <begin position="651"/>
        <end position="676"/>
    </location>
</feature>
<accession>A0ABD3RY45</accession>
<feature type="region of interest" description="Disordered" evidence="1">
    <location>
        <begin position="21"/>
        <end position="73"/>
    </location>
</feature>
<gene>
    <name evidence="4" type="ORF">ACHAXA_009960</name>
</gene>
<feature type="domain" description="JmjC" evidence="3">
    <location>
        <begin position="439"/>
        <end position="595"/>
    </location>
</feature>
<evidence type="ECO:0000256" key="2">
    <source>
        <dbReference type="SAM" id="Phobius"/>
    </source>
</evidence>
<feature type="region of interest" description="Disordered" evidence="1">
    <location>
        <begin position="111"/>
        <end position="167"/>
    </location>
</feature>
<dbReference type="SUPFAM" id="SSF51197">
    <property type="entry name" value="Clavaminate synthase-like"/>
    <property type="match status" value="1"/>
</dbReference>
<keyword evidence="2" id="KW-0472">Membrane</keyword>
<feature type="region of interest" description="Disordered" evidence="1">
    <location>
        <begin position="377"/>
        <end position="416"/>
    </location>
</feature>
<dbReference type="EMBL" id="JALLPB020000119">
    <property type="protein sequence ID" value="KAL3817129.1"/>
    <property type="molecule type" value="Genomic_DNA"/>
</dbReference>
<evidence type="ECO:0000313" key="4">
    <source>
        <dbReference type="EMBL" id="KAL3817129.1"/>
    </source>
</evidence>
<dbReference type="InterPro" id="IPR041667">
    <property type="entry name" value="Cupin_8"/>
</dbReference>
<dbReference type="Proteomes" id="UP001530377">
    <property type="component" value="Unassembled WGS sequence"/>
</dbReference>
<evidence type="ECO:0000259" key="3">
    <source>
        <dbReference type="PROSITE" id="PS51184"/>
    </source>
</evidence>
<organism evidence="4 5">
    <name type="scientific">Cyclostephanos tholiformis</name>
    <dbReference type="NCBI Taxonomy" id="382380"/>
    <lineage>
        <taxon>Eukaryota</taxon>
        <taxon>Sar</taxon>
        <taxon>Stramenopiles</taxon>
        <taxon>Ochrophyta</taxon>
        <taxon>Bacillariophyta</taxon>
        <taxon>Coscinodiscophyceae</taxon>
        <taxon>Thalassiosirophycidae</taxon>
        <taxon>Stephanodiscales</taxon>
        <taxon>Stephanodiscaceae</taxon>
        <taxon>Cyclostephanos</taxon>
    </lineage>
</organism>
<feature type="compositionally biased region" description="Basic residues" evidence="1">
    <location>
        <begin position="129"/>
        <end position="138"/>
    </location>
</feature>
<feature type="compositionally biased region" description="Acidic residues" evidence="1">
    <location>
        <begin position="24"/>
        <end position="33"/>
    </location>
</feature>
<dbReference type="AlphaFoldDB" id="A0ABD3RY45"/>
<reference evidence="4 5" key="1">
    <citation type="submission" date="2024-10" db="EMBL/GenBank/DDBJ databases">
        <title>Updated reference genomes for cyclostephanoid diatoms.</title>
        <authorList>
            <person name="Roberts W.R."/>
            <person name="Alverson A.J."/>
        </authorList>
    </citation>
    <scope>NUCLEOTIDE SEQUENCE [LARGE SCALE GENOMIC DNA]</scope>
    <source>
        <strain evidence="4 5">AJA228-03</strain>
    </source>
</reference>
<keyword evidence="5" id="KW-1185">Reference proteome</keyword>
<name>A0ABD3RY45_9STRA</name>
<feature type="transmembrane region" description="Helical" evidence="2">
    <location>
        <begin position="87"/>
        <end position="106"/>
    </location>
</feature>
<proteinExistence type="predicted"/>
<dbReference type="Gene3D" id="2.60.120.650">
    <property type="entry name" value="Cupin"/>
    <property type="match status" value="1"/>
</dbReference>
<sequence length="676" mass="75481">MTSRGKAVVARRIVAVANGLNDNENYDENDDDDDGRRRRHYHVDRWGGDGSRATTTTTIPLPPPPPPMRRRGGRRYRATPIIDTGRLLVLAIARFAIIAVPAYYVIGRISTPSGVDDVDGDGGDPFVRGRTKGGRRTSRASTTGDVESHDGRSSRHGDASSSSYHRRYVPKYPPSAVGYDVYDCPSMPPPGYPKSWRASEVLGSWSPHDVDEVPSGGGTRDVHQGLCVFDHRTQLDRARAYRDAELPFVVRGDPSVMDVVGRWEDDREYLHDALGDDVKYRVERSTDANFMWYRLRGRGGAMGGRGGRVDGKRRGRGGDPPPPTMDYVLPPNDEVEMTFGEWLEHALRREGRALDDVDMIARADSLRERRMRLKDGRTGKWRGGGGGGDIPLDDDATNAAARNENDDEDDGDREEAKEEKYYYFHVNANLREVEDGSSISNFLYNELAFFDPREPESEFYIVDPMQQRGINCRFGMRGVTAANHFDMSRNTIAVLGGRRRYVLASPTQCNRMALYPVGHPSVRHSSFDWGDPMERAKRPNFEDALLQEVVLHGGDVLYLPTNWFHFIVNLSLNYQCNARSGTTFETADVVGACGFKMRPGDFRVHSSSGSVRGCEDSSTFLENHGIASKWNSIHLLVHAGDNAHDAAACPPHEDRELDPRYSTHEVPAEWTGPVPL</sequence>
<dbReference type="PANTHER" id="PTHR12461">
    <property type="entry name" value="HYPOXIA-INDUCIBLE FACTOR 1 ALPHA INHIBITOR-RELATED"/>
    <property type="match status" value="1"/>
</dbReference>
<comment type="caution">
    <text evidence="4">The sequence shown here is derived from an EMBL/GenBank/DDBJ whole genome shotgun (WGS) entry which is preliminary data.</text>
</comment>
<dbReference type="Pfam" id="PF13621">
    <property type="entry name" value="Cupin_8"/>
    <property type="match status" value="1"/>
</dbReference>
<feature type="compositionally biased region" description="Basic and acidic residues" evidence="1">
    <location>
        <begin position="146"/>
        <end position="158"/>
    </location>
</feature>
<feature type="region of interest" description="Disordered" evidence="1">
    <location>
        <begin position="303"/>
        <end position="331"/>
    </location>
</feature>
<keyword evidence="2" id="KW-0812">Transmembrane</keyword>
<keyword evidence="2" id="KW-1133">Transmembrane helix</keyword>
<feature type="compositionally biased region" description="Basic and acidic residues" evidence="1">
    <location>
        <begin position="651"/>
        <end position="667"/>
    </location>
</feature>